<evidence type="ECO:0000256" key="5">
    <source>
        <dbReference type="ARBA" id="ARBA00023054"/>
    </source>
</evidence>
<keyword evidence="1" id="KW-0343">GTPase activation</keyword>
<keyword evidence="4" id="KW-0862">Zinc</keyword>
<dbReference type="STRING" id="318479.A0A158Q4R9"/>
<accession>A0A158Q4R9</accession>
<evidence type="ECO:0000259" key="10">
    <source>
        <dbReference type="PROSITE" id="PS51741"/>
    </source>
</evidence>
<dbReference type="Gene3D" id="3.30.60.20">
    <property type="match status" value="1"/>
</dbReference>
<dbReference type="InterPro" id="IPR001060">
    <property type="entry name" value="FCH_dom"/>
</dbReference>
<dbReference type="InterPro" id="IPR008936">
    <property type="entry name" value="Rho_GTPase_activation_prot"/>
</dbReference>
<gene>
    <name evidence="11" type="ORF">DME_LOCUS604</name>
</gene>
<dbReference type="PROSITE" id="PS51741">
    <property type="entry name" value="F_BAR"/>
    <property type="match status" value="1"/>
</dbReference>
<dbReference type="InterPro" id="IPR051025">
    <property type="entry name" value="RhoGAP"/>
</dbReference>
<evidence type="ECO:0000256" key="7">
    <source>
        <dbReference type="SAM" id="Coils"/>
    </source>
</evidence>
<dbReference type="CDD" id="cd00159">
    <property type="entry name" value="RhoGAP"/>
    <property type="match status" value="1"/>
</dbReference>
<dbReference type="SMART" id="SM00055">
    <property type="entry name" value="FCH"/>
    <property type="match status" value="1"/>
</dbReference>
<dbReference type="Proteomes" id="UP000274756">
    <property type="component" value="Unassembled WGS sequence"/>
</dbReference>
<proteinExistence type="predicted"/>
<evidence type="ECO:0000256" key="6">
    <source>
        <dbReference type="PROSITE-ProRule" id="PRU01077"/>
    </source>
</evidence>
<feature type="coiled-coil region" evidence="7">
    <location>
        <begin position="162"/>
        <end position="213"/>
    </location>
</feature>
<dbReference type="GO" id="GO:0051056">
    <property type="term" value="P:regulation of small GTPase mediated signal transduction"/>
    <property type="evidence" value="ECO:0007669"/>
    <property type="project" value="UniProtKB-ARBA"/>
</dbReference>
<keyword evidence="2" id="KW-0479">Metal-binding</keyword>
<dbReference type="SUPFAM" id="SSF48350">
    <property type="entry name" value="GTPase activation domain, GAP"/>
    <property type="match status" value="1"/>
</dbReference>
<dbReference type="WBParaSite" id="DME_0000549801-mRNA-1">
    <property type="protein sequence ID" value="DME_0000549801-mRNA-1"/>
    <property type="gene ID" value="DME_0000549801"/>
</dbReference>
<dbReference type="InterPro" id="IPR000198">
    <property type="entry name" value="RhoGAP_dom"/>
</dbReference>
<feature type="domain" description="Rho-GAP" evidence="9">
    <location>
        <begin position="408"/>
        <end position="602"/>
    </location>
</feature>
<name>A0A158Q4R9_DRAME</name>
<dbReference type="SUPFAM" id="SSF57889">
    <property type="entry name" value="Cysteine-rich domain"/>
    <property type="match status" value="1"/>
</dbReference>
<dbReference type="PROSITE" id="PS50081">
    <property type="entry name" value="ZF_DAG_PE_2"/>
    <property type="match status" value="1"/>
</dbReference>
<evidence type="ECO:0000313" key="11">
    <source>
        <dbReference type="EMBL" id="VDN50631.1"/>
    </source>
</evidence>
<feature type="domain" description="F-BAR" evidence="10">
    <location>
        <begin position="1"/>
        <end position="266"/>
    </location>
</feature>
<dbReference type="SMART" id="SM00109">
    <property type="entry name" value="C1"/>
    <property type="match status" value="1"/>
</dbReference>
<dbReference type="SUPFAM" id="SSF103657">
    <property type="entry name" value="BAR/IMD domain-like"/>
    <property type="match status" value="1"/>
</dbReference>
<reference evidence="14" key="1">
    <citation type="submission" date="2016-04" db="UniProtKB">
        <authorList>
            <consortium name="WormBaseParasite"/>
        </authorList>
    </citation>
    <scope>IDENTIFICATION</scope>
</reference>
<dbReference type="Pfam" id="PF00130">
    <property type="entry name" value="C1_1"/>
    <property type="match status" value="1"/>
</dbReference>
<dbReference type="Pfam" id="PF22699">
    <property type="entry name" value="GMIP-like_FCH"/>
    <property type="match status" value="1"/>
</dbReference>
<evidence type="ECO:0000256" key="3">
    <source>
        <dbReference type="ARBA" id="ARBA00022771"/>
    </source>
</evidence>
<evidence type="ECO:0000259" key="9">
    <source>
        <dbReference type="PROSITE" id="PS50238"/>
    </source>
</evidence>
<dbReference type="GO" id="GO:0005096">
    <property type="term" value="F:GTPase activator activity"/>
    <property type="evidence" value="ECO:0007669"/>
    <property type="project" value="UniProtKB-KW"/>
</dbReference>
<dbReference type="AlphaFoldDB" id="A0A158Q4R9"/>
<dbReference type="PROSITE" id="PS50238">
    <property type="entry name" value="RHOGAP"/>
    <property type="match status" value="1"/>
</dbReference>
<evidence type="ECO:0000313" key="13">
    <source>
        <dbReference type="Proteomes" id="UP000274756"/>
    </source>
</evidence>
<dbReference type="Gene3D" id="1.20.1270.60">
    <property type="entry name" value="Arfaptin homology (AH) domain/BAR domain"/>
    <property type="match status" value="1"/>
</dbReference>
<dbReference type="Gene3D" id="1.10.555.10">
    <property type="entry name" value="Rho GTPase activation protein"/>
    <property type="match status" value="1"/>
</dbReference>
<evidence type="ECO:0000256" key="1">
    <source>
        <dbReference type="ARBA" id="ARBA00022468"/>
    </source>
</evidence>
<protein>
    <submittedName>
        <fullName evidence="14">Rho-GAP domain-containing protein</fullName>
    </submittedName>
</protein>
<dbReference type="GO" id="GO:0007165">
    <property type="term" value="P:signal transduction"/>
    <property type="evidence" value="ECO:0007669"/>
    <property type="project" value="InterPro"/>
</dbReference>
<evidence type="ECO:0000313" key="12">
    <source>
        <dbReference type="Proteomes" id="UP000038040"/>
    </source>
</evidence>
<dbReference type="Pfam" id="PF00620">
    <property type="entry name" value="RhoGAP"/>
    <property type="match status" value="1"/>
</dbReference>
<dbReference type="InterPro" id="IPR027267">
    <property type="entry name" value="AH/BAR_dom_sf"/>
</dbReference>
<dbReference type="InterPro" id="IPR054713">
    <property type="entry name" value="GMIP/FCHO2-like_FCH"/>
</dbReference>
<keyword evidence="5 6" id="KW-0175">Coiled coil</keyword>
<dbReference type="Proteomes" id="UP000038040">
    <property type="component" value="Unplaced"/>
</dbReference>
<keyword evidence="13" id="KW-1185">Reference proteome</keyword>
<keyword evidence="3" id="KW-0863">Zinc-finger</keyword>
<dbReference type="InterPro" id="IPR046349">
    <property type="entry name" value="C1-like_sf"/>
</dbReference>
<dbReference type="PANTHER" id="PTHR15228:SF25">
    <property type="entry name" value="F-BAR DOMAIN-CONTAINING PROTEIN"/>
    <property type="match status" value="1"/>
</dbReference>
<feature type="domain" description="Phorbol-ester/DAG-type" evidence="8">
    <location>
        <begin position="343"/>
        <end position="388"/>
    </location>
</feature>
<evidence type="ECO:0000256" key="2">
    <source>
        <dbReference type="ARBA" id="ARBA00022723"/>
    </source>
</evidence>
<evidence type="ECO:0000313" key="14">
    <source>
        <dbReference type="WBParaSite" id="DME_0000549801-mRNA-1"/>
    </source>
</evidence>
<dbReference type="InterPro" id="IPR031160">
    <property type="entry name" value="F_BAR_dom"/>
</dbReference>
<dbReference type="PANTHER" id="PTHR15228">
    <property type="entry name" value="SPERMATHECAL PHYSIOLOGY VARIANT"/>
    <property type="match status" value="1"/>
</dbReference>
<dbReference type="InterPro" id="IPR002219">
    <property type="entry name" value="PKC_DAG/PE"/>
</dbReference>
<organism evidence="12 14">
    <name type="scientific">Dracunculus medinensis</name>
    <name type="common">Guinea worm</name>
    <dbReference type="NCBI Taxonomy" id="318479"/>
    <lineage>
        <taxon>Eukaryota</taxon>
        <taxon>Metazoa</taxon>
        <taxon>Ecdysozoa</taxon>
        <taxon>Nematoda</taxon>
        <taxon>Chromadorea</taxon>
        <taxon>Rhabditida</taxon>
        <taxon>Spirurina</taxon>
        <taxon>Dracunculoidea</taxon>
        <taxon>Dracunculidae</taxon>
        <taxon>Dracunculus</taxon>
    </lineage>
</organism>
<dbReference type="OrthoDB" id="79452at2759"/>
<dbReference type="SMART" id="SM00324">
    <property type="entry name" value="RhoGAP"/>
    <property type="match status" value="1"/>
</dbReference>
<dbReference type="EMBL" id="UYYG01000005">
    <property type="protein sequence ID" value="VDN50631.1"/>
    <property type="molecule type" value="Genomic_DNA"/>
</dbReference>
<evidence type="ECO:0000259" key="8">
    <source>
        <dbReference type="PROSITE" id="PS50081"/>
    </source>
</evidence>
<reference evidence="11 13" key="2">
    <citation type="submission" date="2018-11" db="EMBL/GenBank/DDBJ databases">
        <authorList>
            <consortium name="Pathogen Informatics"/>
        </authorList>
    </citation>
    <scope>NUCLEOTIDE SEQUENCE [LARGE SCALE GENOMIC DNA]</scope>
</reference>
<dbReference type="GO" id="GO:0008270">
    <property type="term" value="F:zinc ion binding"/>
    <property type="evidence" value="ECO:0007669"/>
    <property type="project" value="UniProtKB-KW"/>
</dbReference>
<sequence>MDKIITEREDGIDIAFERVKAWSKYCKELLSYVSRRTHLELEHAKRIQTLANQSKLTVTEQFLPLKNVFENNFDSDISFCEHTFETIKYIQDRFIKSLEMRRDDHERQRRALKNEWLRVTKQVKDTQQELIRARTLLESRDDGYRRAQESFLRTESTGPAVGSELLRRKKELEKRRKNEEDAFSKREEAQTQVEKLELELDQRQLQVEEAKIRIVGQLRELIYRCDQTTKACSTHYFQALANLWVSQPSKYHEFADATRTYIPGTEYMSFLQHLPRRTASSGSLFRVENGDVSLISVSLQRRNAIDVSDGEILPERRQKKSSSGRLIDQSILECAFATEAARSHRLQKIRQPTKCSQCETLSILSTVQCSECGLIWHKSCITRITVFCGQKSKESVDSSPRRISIFGIALSMHLNSQSKRIPQILVRCVEELEKRGLKVKGIYRTCGVKSKIEQICEEFERSAESYDVDLDSYHPMNIASVVKLYLRKLPEPLFTYELYGEWITLANRCSNEETLCFINELKYLLEKLPEKNLDTLEFLLLHLNRVTWFELENLMTASNLGAVISPSLIWMPSFNSDASLLNEAHLMSKVVEMLIKHAFEIFGVDRADDWQRFFQKHVEIEEPLLADAEMEARLEQSDVLDVEDLLEDDNDTLCSSFSPQPPTPDLLKNTSRNKFSSCTASDDADIDNFLESVNCSNKVDNGILLDAPSSSFIKQSSLELVEKKRSYTTSILVSPSPSRKCEIPQRQRSMDEKKFYHLCSGDVTVNVGKAQFFVQNDKKSSNSSNRVAGIFRRLSQGAYDMQSCDRPMSGQKIDTDDIHSVGVIFSSGSDVSYI</sequence>
<evidence type="ECO:0000256" key="4">
    <source>
        <dbReference type="ARBA" id="ARBA00022833"/>
    </source>
</evidence>
<dbReference type="CDD" id="cd20816">
    <property type="entry name" value="C1_GMIP-like"/>
    <property type="match status" value="1"/>
</dbReference>